<feature type="region of interest" description="Disordered" evidence="1">
    <location>
        <begin position="185"/>
        <end position="275"/>
    </location>
</feature>
<reference evidence="2" key="1">
    <citation type="submission" date="2015-01" db="EMBL/GenBank/DDBJ databases">
        <authorList>
            <person name="Durling Mikael"/>
        </authorList>
    </citation>
    <scope>NUCLEOTIDE SEQUENCE</scope>
</reference>
<organism evidence="2">
    <name type="scientific">Bionectria ochroleuca</name>
    <name type="common">Gliocladium roseum</name>
    <dbReference type="NCBI Taxonomy" id="29856"/>
    <lineage>
        <taxon>Eukaryota</taxon>
        <taxon>Fungi</taxon>
        <taxon>Dikarya</taxon>
        <taxon>Ascomycota</taxon>
        <taxon>Pezizomycotina</taxon>
        <taxon>Sordariomycetes</taxon>
        <taxon>Hypocreomycetidae</taxon>
        <taxon>Hypocreales</taxon>
        <taxon>Bionectriaceae</taxon>
        <taxon>Clonostachys</taxon>
    </lineage>
</organism>
<evidence type="ECO:0000256" key="1">
    <source>
        <dbReference type="SAM" id="MobiDB-lite"/>
    </source>
</evidence>
<name>A0A0B7KFV4_BIOOC</name>
<dbReference type="AlphaFoldDB" id="A0A0B7KFV4"/>
<protein>
    <submittedName>
        <fullName evidence="2">Uncharacterized protein</fullName>
    </submittedName>
</protein>
<accession>A0A0B7KFV4</accession>
<feature type="compositionally biased region" description="Low complexity" evidence="1">
    <location>
        <begin position="212"/>
        <end position="224"/>
    </location>
</feature>
<feature type="compositionally biased region" description="Low complexity" evidence="1">
    <location>
        <begin position="191"/>
        <end position="204"/>
    </location>
</feature>
<gene>
    <name evidence="2" type="ORF">BN869_000010360_1</name>
</gene>
<feature type="compositionally biased region" description="Low complexity" evidence="1">
    <location>
        <begin position="247"/>
        <end position="259"/>
    </location>
</feature>
<dbReference type="EMBL" id="CDPU01000041">
    <property type="protein sequence ID" value="CEO54302.1"/>
    <property type="molecule type" value="Genomic_DNA"/>
</dbReference>
<sequence length="311" mass="34186">MSWEPGTPNLPFQPPRSTTSIGDLLFQLKHAQKIGDRRPTTQGSLLNKRINDFQKIFYTQDGIHGRDLFDLQADEHRSGLMEMAHSFLLQQGSMFWPADASHYNYKPDLVIDRDREEIQSTLAQIFYKKNLPRSKNIPNRESDIQPSQPLVLKAEPSQEIEAIDTSNLSTQPETASETNTAAHIEVHGHKSGSSTASVRTSRSSPGRGFDRSWAASPSSVSSDATPEHVSVRQSGTPEPAMIESIEGPSSSGFGSDSSPNVDVNHGSTLTCRTPSVAPEAESSSWMSWTIRWAGNFAMSLSIARDSNPLGY</sequence>
<proteinExistence type="predicted"/>
<evidence type="ECO:0000313" key="2">
    <source>
        <dbReference type="EMBL" id="CEO54302.1"/>
    </source>
</evidence>